<feature type="domain" description="LiaI-LiaF-like transmembrane region" evidence="2">
    <location>
        <begin position="18"/>
        <end position="58"/>
    </location>
</feature>
<keyword evidence="1" id="KW-1133">Transmembrane helix</keyword>
<keyword evidence="1" id="KW-0472">Membrane</keyword>
<proteinExistence type="predicted"/>
<reference evidence="3 4" key="1">
    <citation type="journal article" date="2016" name="Nat. Commun.">
        <title>Thousands of microbial genomes shed light on interconnected biogeochemical processes in an aquifer system.</title>
        <authorList>
            <person name="Anantharaman K."/>
            <person name="Brown C.T."/>
            <person name="Hug L.A."/>
            <person name="Sharon I."/>
            <person name="Castelle C.J."/>
            <person name="Probst A.J."/>
            <person name="Thomas B.C."/>
            <person name="Singh A."/>
            <person name="Wilkins M.J."/>
            <person name="Karaoz U."/>
            <person name="Brodie E.L."/>
            <person name="Williams K.H."/>
            <person name="Hubbard S.S."/>
            <person name="Banfield J.F."/>
        </authorList>
    </citation>
    <scope>NUCLEOTIDE SEQUENCE [LARGE SCALE GENOMIC DNA]</scope>
</reference>
<dbReference type="AlphaFoldDB" id="A0A1G2CEN2"/>
<comment type="caution">
    <text evidence="3">The sequence shown here is derived from an EMBL/GenBank/DDBJ whole genome shotgun (WGS) entry which is preliminary data.</text>
</comment>
<dbReference type="InterPro" id="IPR043726">
    <property type="entry name" value="LiaI-LiaF-like_TM1"/>
</dbReference>
<dbReference type="Pfam" id="PF18917">
    <property type="entry name" value="LiaI-LiaF-like_TM1"/>
    <property type="match status" value="1"/>
</dbReference>
<sequence length="67" mass="6992">MDGNMQSGNVCKCPHHKVPPILIIAAGAVALAGNMGWLAMATANWLWPGLIIALGAMKLTEGKCKCC</sequence>
<evidence type="ECO:0000259" key="2">
    <source>
        <dbReference type="Pfam" id="PF18917"/>
    </source>
</evidence>
<evidence type="ECO:0000313" key="3">
    <source>
        <dbReference type="EMBL" id="OGY99834.1"/>
    </source>
</evidence>
<organism evidence="3 4">
    <name type="scientific">Candidatus Liptonbacteria bacterium RIFCSPLOWO2_01_FULL_52_25</name>
    <dbReference type="NCBI Taxonomy" id="1798650"/>
    <lineage>
        <taxon>Bacteria</taxon>
        <taxon>Candidatus Liptoniibacteriota</taxon>
    </lineage>
</organism>
<keyword evidence="1" id="KW-0812">Transmembrane</keyword>
<feature type="transmembrane region" description="Helical" evidence="1">
    <location>
        <begin position="21"/>
        <end position="40"/>
    </location>
</feature>
<name>A0A1G2CEN2_9BACT</name>
<evidence type="ECO:0000313" key="4">
    <source>
        <dbReference type="Proteomes" id="UP000178880"/>
    </source>
</evidence>
<dbReference type="EMBL" id="MHLA01000013">
    <property type="protein sequence ID" value="OGY99834.1"/>
    <property type="molecule type" value="Genomic_DNA"/>
</dbReference>
<gene>
    <name evidence="3" type="ORF">A2945_02465</name>
</gene>
<evidence type="ECO:0000256" key="1">
    <source>
        <dbReference type="SAM" id="Phobius"/>
    </source>
</evidence>
<dbReference type="Proteomes" id="UP000178880">
    <property type="component" value="Unassembled WGS sequence"/>
</dbReference>
<accession>A0A1G2CEN2</accession>
<protein>
    <recommendedName>
        <fullName evidence="2">LiaI-LiaF-like transmembrane region domain-containing protein</fullName>
    </recommendedName>
</protein>